<evidence type="ECO:0000313" key="2">
    <source>
        <dbReference type="EMBL" id="OJD20989.1"/>
    </source>
</evidence>
<feature type="region of interest" description="Disordered" evidence="1">
    <location>
        <begin position="487"/>
        <end position="510"/>
    </location>
</feature>
<keyword evidence="3" id="KW-1185">Reference proteome</keyword>
<comment type="caution">
    <text evidence="2">The sequence shown here is derived from an EMBL/GenBank/DDBJ whole genome shotgun (WGS) entry which is preliminary data.</text>
</comment>
<dbReference type="EMBL" id="LGTZ01001607">
    <property type="protein sequence ID" value="OJD20989.1"/>
    <property type="molecule type" value="Genomic_DNA"/>
</dbReference>
<evidence type="ECO:0000256" key="1">
    <source>
        <dbReference type="SAM" id="MobiDB-lite"/>
    </source>
</evidence>
<sequence>MKRNIKAQFHLLQMREAEIQVNYAQLPTRKIVKQNYPMYFINPIDITLSLTRSLAFNKKIHRGMAEDNQPIFPSDFVYYRYKRPLCTCQGKETSSAHLGRVICVGKDYSRHAFSPGAVTLLVQKVVTKSIASVKLQRLLEPSFSENEVILHESNVYVQPEDIIFQESVKLDYHFKNFVKQPCVTPQGLFVRRVVDGPCETVRPLNLVSPPRGELEISVNMYRSLMGIYMIPAALPAPERSRREHVYTASLGSHGSKLEDVINKMTELRLLNNGVNIQLNNEDVKVVGFVFAFLGDMPQQQSNAGCKGPTARRGCRSCLVTSDKRSDLHFDTVGLARSHYQTLQIRDLAAGMSKNKREKLLKEWGLDDEISTISLLPRIAPSLNITTFFPADPCHSGFAGLSRMAHELFVHTILSYKGKEEFMEAFRAIQYPYRAGLMDYFILGSCVYSRRRLFNIIEVQQTSSPMFMQISPIATLSVSAEEIRPARPRSRSQSIPYLDPRSPSPAMSGMSIMTSQPFETKMRKELRNMKSRPNVHVGLHYVSQAAEYGLPNNCNVLSGEDKHQLFKNFVTRTNHVNIEKALLKQEIFCQSIRFLLDGSFQCSDPQISSTLQHLHKSCPTVFRHLLSRASTFLLDEKLIDDDSNVSLIAMPNHQAPRAWSCIPSSYVKIH</sequence>
<proteinExistence type="predicted"/>
<name>A0A1J9R092_9EURO</name>
<dbReference type="VEuPathDB" id="FungiDB:ACJ73_07672"/>
<dbReference type="OrthoDB" id="5372708at2759"/>
<gene>
    <name evidence="2" type="ORF">ACJ73_07672</name>
</gene>
<reference evidence="2 3" key="1">
    <citation type="submission" date="2015-08" db="EMBL/GenBank/DDBJ databases">
        <title>Emmonsia species relationships and genome sequence.</title>
        <authorList>
            <person name="Cuomo C.A."/>
            <person name="Schwartz I.S."/>
            <person name="Kenyon C."/>
            <person name="De Hoog G.S."/>
            <person name="Govender N.P."/>
            <person name="Botha A."/>
            <person name="Moreno L."/>
            <person name="De Vries M."/>
            <person name="Munoz J.F."/>
            <person name="Stielow J.B."/>
        </authorList>
    </citation>
    <scope>NUCLEOTIDE SEQUENCE [LARGE SCALE GENOMIC DNA]</scope>
    <source>
        <strain evidence="2 3">EI222</strain>
    </source>
</reference>
<organism evidence="2 3">
    <name type="scientific">Blastomyces percursus</name>
    <dbReference type="NCBI Taxonomy" id="1658174"/>
    <lineage>
        <taxon>Eukaryota</taxon>
        <taxon>Fungi</taxon>
        <taxon>Dikarya</taxon>
        <taxon>Ascomycota</taxon>
        <taxon>Pezizomycotina</taxon>
        <taxon>Eurotiomycetes</taxon>
        <taxon>Eurotiomycetidae</taxon>
        <taxon>Onygenales</taxon>
        <taxon>Ajellomycetaceae</taxon>
        <taxon>Blastomyces</taxon>
    </lineage>
</organism>
<dbReference type="Proteomes" id="UP000242791">
    <property type="component" value="Unassembled WGS sequence"/>
</dbReference>
<evidence type="ECO:0000313" key="3">
    <source>
        <dbReference type="Proteomes" id="UP000242791"/>
    </source>
</evidence>
<accession>A0A1J9R092</accession>
<dbReference type="AlphaFoldDB" id="A0A1J9R092"/>
<dbReference type="STRING" id="1658174.A0A1J9R092"/>
<protein>
    <submittedName>
        <fullName evidence="2">Uncharacterized protein</fullName>
    </submittedName>
</protein>